<evidence type="ECO:0000313" key="4">
    <source>
        <dbReference type="Proteomes" id="UP000292262"/>
    </source>
</evidence>
<dbReference type="Pfam" id="PF18962">
    <property type="entry name" value="Por_Secre_tail"/>
    <property type="match status" value="1"/>
</dbReference>
<evidence type="ECO:0000313" key="3">
    <source>
        <dbReference type="EMBL" id="RZS90663.1"/>
    </source>
</evidence>
<feature type="domain" description="Secretion system C-terminal sorting" evidence="2">
    <location>
        <begin position="312"/>
        <end position="371"/>
    </location>
</feature>
<sequence>MKLHLLVYFTVISTFQLLYGQNLPPKEAYPLEVRQIHSGHSLTDPLFHPWPGQYRFLIYDILGGNYDNVGTATIPGSPMFWRWDNEHTLNPSARYDIADWELLVITEGVPLPVDSSNPPQITPAKEYLSTYVNNAWENGNAGNGTPTLLWTTWTNIDDRDGPFRTMLDEYELLWEEMMDHANNNRPVGATPVYIIPGHRMMARLYDDVQAGVVPGITTFDEFFEDTIHVNDLGAYAVAMIHYACIYNESPVGLPNDLFLENETNRDVPSEALARYLQTMIWEVVTNYSKTGITDDTLSVEEFEQTTTSNCFYPNPVNDLITLCEYENEDLDHLKIDIYTPLGHKVYSGNEVTIDVSNLSAGYYFIKKGNSVSKFIKL</sequence>
<dbReference type="EMBL" id="SGXE01000006">
    <property type="protein sequence ID" value="RZS90663.1"/>
    <property type="molecule type" value="Genomic_DNA"/>
</dbReference>
<name>A0A4Q7NU09_9FLAO</name>
<reference evidence="3 4" key="1">
    <citation type="submission" date="2019-02" db="EMBL/GenBank/DDBJ databases">
        <title>Genomic Encyclopedia of Type Strains, Phase IV (KMG-IV): sequencing the most valuable type-strain genomes for metagenomic binning, comparative biology and taxonomic classification.</title>
        <authorList>
            <person name="Goeker M."/>
        </authorList>
    </citation>
    <scope>NUCLEOTIDE SEQUENCE [LARGE SCALE GENOMIC DNA]</scope>
    <source>
        <strain evidence="3 4">DSM 17196</strain>
    </source>
</reference>
<dbReference type="InterPro" id="IPR026444">
    <property type="entry name" value="Secre_tail"/>
</dbReference>
<dbReference type="GO" id="GO:0016788">
    <property type="term" value="F:hydrolase activity, acting on ester bonds"/>
    <property type="evidence" value="ECO:0007669"/>
    <property type="project" value="UniProtKB-ARBA"/>
</dbReference>
<comment type="caution">
    <text evidence="3">The sequence shown here is derived from an EMBL/GenBank/DDBJ whole genome shotgun (WGS) entry which is preliminary data.</text>
</comment>
<dbReference type="NCBIfam" id="TIGR04183">
    <property type="entry name" value="Por_Secre_tail"/>
    <property type="match status" value="1"/>
</dbReference>
<keyword evidence="1" id="KW-0732">Signal</keyword>
<dbReference type="InterPro" id="IPR036514">
    <property type="entry name" value="SGNH_hydro_sf"/>
</dbReference>
<dbReference type="AlphaFoldDB" id="A0A4Q7NU09"/>
<keyword evidence="4" id="KW-1185">Reference proteome</keyword>
<dbReference type="Proteomes" id="UP000292262">
    <property type="component" value="Unassembled WGS sequence"/>
</dbReference>
<dbReference type="OrthoDB" id="9760654at2"/>
<accession>A0A4Q7NU09</accession>
<dbReference type="RefSeq" id="WP_130287705.1">
    <property type="nucleotide sequence ID" value="NZ_SGXE01000006.1"/>
</dbReference>
<proteinExistence type="predicted"/>
<evidence type="ECO:0000256" key="1">
    <source>
        <dbReference type="ARBA" id="ARBA00022729"/>
    </source>
</evidence>
<organism evidence="3 4">
    <name type="scientific">Aquimarina brevivitae</name>
    <dbReference type="NCBI Taxonomy" id="323412"/>
    <lineage>
        <taxon>Bacteria</taxon>
        <taxon>Pseudomonadati</taxon>
        <taxon>Bacteroidota</taxon>
        <taxon>Flavobacteriia</taxon>
        <taxon>Flavobacteriales</taxon>
        <taxon>Flavobacteriaceae</taxon>
        <taxon>Aquimarina</taxon>
    </lineage>
</organism>
<dbReference type="Gene3D" id="3.40.50.1110">
    <property type="entry name" value="SGNH hydrolase"/>
    <property type="match status" value="1"/>
</dbReference>
<protein>
    <submittedName>
        <fullName evidence="3">Putative secreted protein (Por secretion system target)</fullName>
    </submittedName>
</protein>
<evidence type="ECO:0000259" key="2">
    <source>
        <dbReference type="Pfam" id="PF18962"/>
    </source>
</evidence>
<gene>
    <name evidence="3" type="ORF">EV197_3192</name>
</gene>